<comment type="caution">
    <text evidence="8">The sequence shown here is derived from an EMBL/GenBank/DDBJ whole genome shotgun (WGS) entry which is preliminary data.</text>
</comment>
<keyword evidence="9" id="KW-1185">Reference proteome</keyword>
<dbReference type="GO" id="GO:0003700">
    <property type="term" value="F:DNA-binding transcription factor activity"/>
    <property type="evidence" value="ECO:0007669"/>
    <property type="project" value="InterPro"/>
</dbReference>
<dbReference type="EMBL" id="JAGTXO010000005">
    <property type="protein sequence ID" value="KAG8468099.1"/>
    <property type="molecule type" value="Genomic_DNA"/>
</dbReference>
<dbReference type="PROSITE" id="PS51032">
    <property type="entry name" value="AP2_ERF"/>
    <property type="match status" value="2"/>
</dbReference>
<dbReference type="InterPro" id="IPR016177">
    <property type="entry name" value="DNA-bd_dom_sf"/>
</dbReference>
<organism evidence="8 9">
    <name type="scientific">Diacronema lutheri</name>
    <name type="common">Unicellular marine alga</name>
    <name type="synonym">Monochrysis lutheri</name>
    <dbReference type="NCBI Taxonomy" id="2081491"/>
    <lineage>
        <taxon>Eukaryota</taxon>
        <taxon>Haptista</taxon>
        <taxon>Haptophyta</taxon>
        <taxon>Pavlovophyceae</taxon>
        <taxon>Pavlovales</taxon>
        <taxon>Pavlovaceae</taxon>
        <taxon>Diacronema</taxon>
    </lineage>
</organism>
<evidence type="ECO:0000313" key="8">
    <source>
        <dbReference type="EMBL" id="KAG8468099.1"/>
    </source>
</evidence>
<evidence type="ECO:0000256" key="4">
    <source>
        <dbReference type="ARBA" id="ARBA00023163"/>
    </source>
</evidence>
<keyword evidence="5" id="KW-0539">Nucleus</keyword>
<dbReference type="InterPro" id="IPR001471">
    <property type="entry name" value="AP2/ERF_dom"/>
</dbReference>
<evidence type="ECO:0000256" key="3">
    <source>
        <dbReference type="ARBA" id="ARBA00023125"/>
    </source>
</evidence>
<dbReference type="SUPFAM" id="SSF54171">
    <property type="entry name" value="DNA-binding domain"/>
    <property type="match status" value="2"/>
</dbReference>
<keyword evidence="3" id="KW-0238">DNA-binding</keyword>
<name>A0A8J6CD03_DIALT</name>
<evidence type="ECO:0000313" key="9">
    <source>
        <dbReference type="Proteomes" id="UP000751190"/>
    </source>
</evidence>
<feature type="region of interest" description="Disordered" evidence="6">
    <location>
        <begin position="224"/>
        <end position="246"/>
    </location>
</feature>
<feature type="domain" description="AP2/ERF" evidence="7">
    <location>
        <begin position="147"/>
        <end position="213"/>
    </location>
</feature>
<dbReference type="PANTHER" id="PTHR31194">
    <property type="entry name" value="SHN SHINE , DNA BINDING / TRANSCRIPTION FACTOR"/>
    <property type="match status" value="1"/>
</dbReference>
<evidence type="ECO:0000256" key="5">
    <source>
        <dbReference type="ARBA" id="ARBA00023242"/>
    </source>
</evidence>
<keyword evidence="4" id="KW-0804">Transcription</keyword>
<proteinExistence type="predicted"/>
<evidence type="ECO:0000256" key="2">
    <source>
        <dbReference type="ARBA" id="ARBA00023015"/>
    </source>
</evidence>
<dbReference type="GO" id="GO:0005634">
    <property type="term" value="C:nucleus"/>
    <property type="evidence" value="ECO:0007669"/>
    <property type="project" value="UniProtKB-SubCell"/>
</dbReference>
<dbReference type="SMART" id="SM00380">
    <property type="entry name" value="AP2"/>
    <property type="match status" value="1"/>
</dbReference>
<reference evidence="8" key="1">
    <citation type="submission" date="2021-05" db="EMBL/GenBank/DDBJ databases">
        <title>The genome of the haptophyte Pavlova lutheri (Diacronema luteri, Pavlovales) - a model for lipid biosynthesis in eukaryotic algae.</title>
        <authorList>
            <person name="Hulatt C.J."/>
            <person name="Posewitz M.C."/>
        </authorList>
    </citation>
    <scope>NUCLEOTIDE SEQUENCE</scope>
    <source>
        <strain evidence="8">NIVA-4/92</strain>
    </source>
</reference>
<feature type="domain" description="AP2/ERF" evidence="7">
    <location>
        <begin position="74"/>
        <end position="133"/>
    </location>
</feature>
<accession>A0A8J6CD03</accession>
<dbReference type="GO" id="GO:0003677">
    <property type="term" value="F:DNA binding"/>
    <property type="evidence" value="ECO:0007669"/>
    <property type="project" value="UniProtKB-KW"/>
</dbReference>
<sequence>MAVATIVCGWEIIPWADGEADDGSGWEECEVVDAAVVAAVAQKPPNTDEPATTATTAACAAAALRERSGYGKSKYRGVVHWATISRHPWRVCMYIDGKRKLDDSSYEHEEDAARAYDALARQLGRPERQLNFPRAPPTTVTGAPAALRRGVHAKVLRGKPAAADGSHLRYSASIRVTNRSKHLGTYDTEELAALAYDRAARELGRDDSQLNYPHVRDYSRLRLLAPPPHKEERNKGSTAAAADDIT</sequence>
<dbReference type="InterPro" id="IPR036955">
    <property type="entry name" value="AP2/ERF_dom_sf"/>
</dbReference>
<dbReference type="Gene3D" id="3.30.730.10">
    <property type="entry name" value="AP2/ERF domain"/>
    <property type="match status" value="2"/>
</dbReference>
<protein>
    <recommendedName>
        <fullName evidence="7">AP2/ERF domain-containing protein</fullName>
    </recommendedName>
</protein>
<evidence type="ECO:0000259" key="7">
    <source>
        <dbReference type="PROSITE" id="PS51032"/>
    </source>
</evidence>
<dbReference type="AlphaFoldDB" id="A0A8J6CD03"/>
<evidence type="ECO:0000256" key="1">
    <source>
        <dbReference type="ARBA" id="ARBA00004123"/>
    </source>
</evidence>
<evidence type="ECO:0000256" key="6">
    <source>
        <dbReference type="SAM" id="MobiDB-lite"/>
    </source>
</evidence>
<dbReference type="Proteomes" id="UP000751190">
    <property type="component" value="Unassembled WGS sequence"/>
</dbReference>
<dbReference type="OrthoDB" id="552345at2759"/>
<comment type="subcellular location">
    <subcellularLocation>
        <location evidence="1">Nucleus</location>
    </subcellularLocation>
</comment>
<keyword evidence="2" id="KW-0805">Transcription regulation</keyword>
<dbReference type="PANTHER" id="PTHR31194:SF189">
    <property type="entry name" value="AP2_ERF DOMAIN-CONTAINING PROTEIN"/>
    <property type="match status" value="1"/>
</dbReference>
<gene>
    <name evidence="8" type="ORF">KFE25_007151</name>
</gene>
<dbReference type="InterPro" id="IPR050913">
    <property type="entry name" value="AP2/ERF_ERF"/>
</dbReference>